<dbReference type="RefSeq" id="WP_332867219.1">
    <property type="nucleotide sequence ID" value="NZ_JBAFSM010000058.1"/>
</dbReference>
<comment type="caution">
    <text evidence="1">The sequence shown here is derived from an EMBL/GenBank/DDBJ whole genome shotgun (WGS) entry which is preliminary data.</text>
</comment>
<sequence length="101" mass="11489">MTAEISLQQKVSLSTEVLLQHLGGKSVLLDLKSELYFTQNEIATQMLLSLTESDSIQTAYNRLLEEYDVDPEKCKKDLLEFIERLVNAELVEISDPSTVRK</sequence>
<dbReference type="Proteomes" id="UP001328733">
    <property type="component" value="Unassembled WGS sequence"/>
</dbReference>
<organism evidence="1 2">
    <name type="scientific">Pannus brasiliensis CCIBt3594</name>
    <dbReference type="NCBI Taxonomy" id="1427578"/>
    <lineage>
        <taxon>Bacteria</taxon>
        <taxon>Bacillati</taxon>
        <taxon>Cyanobacteriota</taxon>
        <taxon>Cyanophyceae</taxon>
        <taxon>Oscillatoriophycideae</taxon>
        <taxon>Chroococcales</taxon>
        <taxon>Microcystaceae</taxon>
        <taxon>Pannus</taxon>
    </lineage>
</organism>
<protein>
    <submittedName>
        <fullName evidence="1">PqqD family protein</fullName>
    </submittedName>
</protein>
<dbReference type="InterPro" id="IPR008792">
    <property type="entry name" value="PQQD"/>
</dbReference>
<name>A0AAW9QPP9_9CHRO</name>
<keyword evidence="2" id="KW-1185">Reference proteome</keyword>
<gene>
    <name evidence="1" type="ORF">V0288_21610</name>
</gene>
<evidence type="ECO:0000313" key="1">
    <source>
        <dbReference type="EMBL" id="MEG3439740.1"/>
    </source>
</evidence>
<accession>A0AAW9QPP9</accession>
<dbReference type="EMBL" id="JBAFSM010000058">
    <property type="protein sequence ID" value="MEG3439740.1"/>
    <property type="molecule type" value="Genomic_DNA"/>
</dbReference>
<dbReference type="AlphaFoldDB" id="A0AAW9QPP9"/>
<dbReference type="InterPro" id="IPR041881">
    <property type="entry name" value="PqqD_sf"/>
</dbReference>
<proteinExistence type="predicted"/>
<reference evidence="1 2" key="1">
    <citation type="submission" date="2024-01" db="EMBL/GenBank/DDBJ databases">
        <title>Genomic insights into the taxonomy and metabolism of the cyanobacterium Pannus brasiliensis CCIBt3594.</title>
        <authorList>
            <person name="Machado M."/>
            <person name="Botero N.B."/>
            <person name="Andreote A.P.D."/>
            <person name="Feitosa A.M.T."/>
            <person name="Popin R."/>
            <person name="Sivonen K."/>
            <person name="Fiore M.F."/>
        </authorList>
    </citation>
    <scope>NUCLEOTIDE SEQUENCE [LARGE SCALE GENOMIC DNA]</scope>
    <source>
        <strain evidence="1 2">CCIBt3594</strain>
    </source>
</reference>
<dbReference type="Pfam" id="PF05402">
    <property type="entry name" value="PqqD"/>
    <property type="match status" value="1"/>
</dbReference>
<dbReference type="Gene3D" id="1.10.10.1150">
    <property type="entry name" value="Coenzyme PQQ synthesis protein D (PqqD)"/>
    <property type="match status" value="1"/>
</dbReference>
<evidence type="ECO:0000313" key="2">
    <source>
        <dbReference type="Proteomes" id="UP001328733"/>
    </source>
</evidence>